<dbReference type="Pfam" id="PF09924">
    <property type="entry name" value="LPG_synthase_C"/>
    <property type="match status" value="1"/>
</dbReference>
<dbReference type="GO" id="GO:0016755">
    <property type="term" value="F:aminoacyltransferase activity"/>
    <property type="evidence" value="ECO:0007669"/>
    <property type="project" value="TreeGrafter"/>
</dbReference>
<evidence type="ECO:0000256" key="2">
    <source>
        <dbReference type="ARBA" id="ARBA00022475"/>
    </source>
</evidence>
<dbReference type="GO" id="GO:0005886">
    <property type="term" value="C:plasma membrane"/>
    <property type="evidence" value="ECO:0007669"/>
    <property type="project" value="UniProtKB-SubCell"/>
</dbReference>
<keyword evidence="4" id="KW-1133">Transmembrane helix</keyword>
<keyword evidence="5" id="KW-0472">Membrane</keyword>
<evidence type="ECO:0000313" key="8">
    <source>
        <dbReference type="Proteomes" id="UP000557899"/>
    </source>
</evidence>
<comment type="subcellular location">
    <subcellularLocation>
        <location evidence="1">Cell membrane</location>
        <topology evidence="1">Multi-pass membrane protein</topology>
    </subcellularLocation>
</comment>
<feature type="domain" description="Phosphatidylglycerol lysyltransferase C-terminal" evidence="6">
    <location>
        <begin position="1"/>
        <end position="188"/>
    </location>
</feature>
<evidence type="ECO:0000256" key="4">
    <source>
        <dbReference type="ARBA" id="ARBA00022989"/>
    </source>
</evidence>
<organism evidence="7 8">
    <name type="scientific">Corynebacterium humireducens</name>
    <dbReference type="NCBI Taxonomy" id="1223514"/>
    <lineage>
        <taxon>Bacteria</taxon>
        <taxon>Bacillati</taxon>
        <taxon>Actinomycetota</taxon>
        <taxon>Actinomycetes</taxon>
        <taxon>Mycobacteriales</taxon>
        <taxon>Corynebacteriaceae</taxon>
        <taxon>Corynebacterium</taxon>
    </lineage>
</organism>
<sequence>TAINKAGREGITFRMTRLVDEPRSVLAQVRAISEQWAGDKALPEMKFTLGTVQEALDPEVMVGLAFNEAGIVQGVTSWLPVHGPSSPETGEPRVIGWTLDVMRRADDGFSQTMEFLIASSTQHFAEQGYEFVSLSGAPFIHPEDRELTPVDQVLTRIGELIEPMYGFRSLHRFKQKFNPRAEPLYLLYRDEGDLPRIGIALTRAYLPDATLRDLIASATP</sequence>
<evidence type="ECO:0000313" key="7">
    <source>
        <dbReference type="EMBL" id="NLA56832.1"/>
    </source>
</evidence>
<dbReference type="Proteomes" id="UP000557899">
    <property type="component" value="Unassembled WGS sequence"/>
</dbReference>
<dbReference type="InterPro" id="IPR024320">
    <property type="entry name" value="LPG_synthase_C"/>
</dbReference>
<protein>
    <submittedName>
        <fullName evidence="7">DUF2156 domain-containing protein</fullName>
    </submittedName>
</protein>
<dbReference type="GO" id="GO:0055091">
    <property type="term" value="P:phospholipid homeostasis"/>
    <property type="evidence" value="ECO:0007669"/>
    <property type="project" value="TreeGrafter"/>
</dbReference>
<name>A0A7X6PPN4_9CORY</name>
<evidence type="ECO:0000256" key="5">
    <source>
        <dbReference type="ARBA" id="ARBA00023136"/>
    </source>
</evidence>
<gene>
    <name evidence="7" type="ORF">GX859_11180</name>
</gene>
<reference evidence="7 8" key="1">
    <citation type="journal article" date="2020" name="Biotechnol. Biofuels">
        <title>New insights from the biogas microbiome by comprehensive genome-resolved metagenomics of nearly 1600 species originating from multiple anaerobic digesters.</title>
        <authorList>
            <person name="Campanaro S."/>
            <person name="Treu L."/>
            <person name="Rodriguez-R L.M."/>
            <person name="Kovalovszki A."/>
            <person name="Ziels R.M."/>
            <person name="Maus I."/>
            <person name="Zhu X."/>
            <person name="Kougias P.G."/>
            <person name="Basile A."/>
            <person name="Luo G."/>
            <person name="Schluter A."/>
            <person name="Konstantinidis K.T."/>
            <person name="Angelidaki I."/>
        </authorList>
    </citation>
    <scope>NUCLEOTIDE SEQUENCE [LARGE SCALE GENOMIC DNA]</scope>
    <source>
        <strain evidence="7">AS15tlH2ME_198</strain>
    </source>
</reference>
<proteinExistence type="predicted"/>
<feature type="non-terminal residue" evidence="7">
    <location>
        <position position="1"/>
    </location>
</feature>
<dbReference type="PANTHER" id="PTHR34697:SF2">
    <property type="entry name" value="PHOSPHATIDYLGLYCEROL LYSYLTRANSFERASE"/>
    <property type="match status" value="1"/>
</dbReference>
<dbReference type="PANTHER" id="PTHR34697">
    <property type="entry name" value="PHOSPHATIDYLGLYCEROL LYSYLTRANSFERASE"/>
    <property type="match status" value="1"/>
</dbReference>
<keyword evidence="2" id="KW-1003">Cell membrane</keyword>
<evidence type="ECO:0000256" key="1">
    <source>
        <dbReference type="ARBA" id="ARBA00004651"/>
    </source>
</evidence>
<dbReference type="InterPro" id="IPR051211">
    <property type="entry name" value="PG_lysyltransferase"/>
</dbReference>
<keyword evidence="3" id="KW-0812">Transmembrane</keyword>
<dbReference type="AlphaFoldDB" id="A0A7X6PPN4"/>
<evidence type="ECO:0000256" key="3">
    <source>
        <dbReference type="ARBA" id="ARBA00022692"/>
    </source>
</evidence>
<evidence type="ECO:0000259" key="6">
    <source>
        <dbReference type="Pfam" id="PF09924"/>
    </source>
</evidence>
<comment type="caution">
    <text evidence="7">The sequence shown here is derived from an EMBL/GenBank/DDBJ whole genome shotgun (WGS) entry which is preliminary data.</text>
</comment>
<accession>A0A7X6PPN4</accession>
<dbReference type="EMBL" id="JAAZHI010000217">
    <property type="protein sequence ID" value="NLA56832.1"/>
    <property type="molecule type" value="Genomic_DNA"/>
</dbReference>